<evidence type="ECO:0000313" key="2">
    <source>
        <dbReference type="Proteomes" id="UP000824044"/>
    </source>
</evidence>
<dbReference type="PANTHER" id="PTHR38455">
    <property type="entry name" value="HYPOTHETICAL CYTOSOLIC PROTEIN"/>
    <property type="match status" value="1"/>
</dbReference>
<evidence type="ECO:0000313" key="1">
    <source>
        <dbReference type="EMBL" id="HIZ24539.1"/>
    </source>
</evidence>
<gene>
    <name evidence="1" type="ORF">H9812_03570</name>
</gene>
<comment type="caution">
    <text evidence="1">The sequence shown here is derived from an EMBL/GenBank/DDBJ whole genome shotgun (WGS) entry which is preliminary data.</text>
</comment>
<dbReference type="Proteomes" id="UP000824044">
    <property type="component" value="Unassembled WGS sequence"/>
</dbReference>
<protein>
    <submittedName>
        <fullName evidence="1">DUF951 domain-containing protein</fullName>
    </submittedName>
</protein>
<dbReference type="PANTHER" id="PTHR38455:SF1">
    <property type="entry name" value="DUF951 DOMAIN-CONTAINING PROTEIN"/>
    <property type="match status" value="1"/>
</dbReference>
<name>A0A9D2IVE1_9FIRM</name>
<dbReference type="Pfam" id="PF06107">
    <property type="entry name" value="DUF951"/>
    <property type="match status" value="1"/>
</dbReference>
<dbReference type="AlphaFoldDB" id="A0A9D2IVE1"/>
<reference evidence="1" key="2">
    <citation type="submission" date="2021-04" db="EMBL/GenBank/DDBJ databases">
        <authorList>
            <person name="Gilroy R."/>
        </authorList>
    </citation>
    <scope>NUCLEOTIDE SEQUENCE</scope>
    <source>
        <strain evidence="1">CHK33-5263</strain>
    </source>
</reference>
<accession>A0A9D2IVE1</accession>
<reference evidence="1" key="1">
    <citation type="journal article" date="2021" name="PeerJ">
        <title>Extensive microbial diversity within the chicken gut microbiome revealed by metagenomics and culture.</title>
        <authorList>
            <person name="Gilroy R."/>
            <person name="Ravi A."/>
            <person name="Getino M."/>
            <person name="Pursley I."/>
            <person name="Horton D.L."/>
            <person name="Alikhan N.F."/>
            <person name="Baker D."/>
            <person name="Gharbi K."/>
            <person name="Hall N."/>
            <person name="Watson M."/>
            <person name="Adriaenssens E.M."/>
            <person name="Foster-Nyarko E."/>
            <person name="Jarju S."/>
            <person name="Secka A."/>
            <person name="Antonio M."/>
            <person name="Oren A."/>
            <person name="Chaudhuri R.R."/>
            <person name="La Ragione R."/>
            <person name="Hildebrand F."/>
            <person name="Pallen M.J."/>
        </authorList>
    </citation>
    <scope>NUCLEOTIDE SEQUENCE</scope>
    <source>
        <strain evidence="1">CHK33-5263</strain>
    </source>
</reference>
<dbReference type="PIRSF" id="PIRSF037263">
    <property type="entry name" value="DUF951_bac"/>
    <property type="match status" value="1"/>
</dbReference>
<dbReference type="EMBL" id="DXBS01000070">
    <property type="protein sequence ID" value="HIZ24539.1"/>
    <property type="molecule type" value="Genomic_DNA"/>
</dbReference>
<dbReference type="InterPro" id="IPR009296">
    <property type="entry name" value="DUF951"/>
</dbReference>
<proteinExistence type="predicted"/>
<organism evidence="1 2">
    <name type="scientific">Candidatus Gallimonas intestinigallinarum</name>
    <dbReference type="NCBI Taxonomy" id="2838604"/>
    <lineage>
        <taxon>Bacteria</taxon>
        <taxon>Bacillati</taxon>
        <taxon>Bacillota</taxon>
        <taxon>Clostridia</taxon>
        <taxon>Candidatus Gallimonas</taxon>
    </lineage>
</organism>
<sequence length="64" mass="7365">MDLSQLQLDTVVETKKPHPCGGKLWQIVRTGADYKIRCLTCGRVVMLTPDELRKRVRRIAEGRQ</sequence>